<gene>
    <name evidence="2" type="ordered locus">RC1_3519</name>
</gene>
<protein>
    <submittedName>
        <fullName evidence="2">DNA binding domain, excisionase family, putative</fullName>
    </submittedName>
</protein>
<name>B6IX52_RHOCS</name>
<evidence type="ECO:0000313" key="2">
    <source>
        <dbReference type="EMBL" id="ACJ00876.1"/>
    </source>
</evidence>
<dbReference type="KEGG" id="rce:RC1_3519"/>
<dbReference type="AlphaFoldDB" id="B6IX52"/>
<sequence>MDAAAEQIRRLEPIAPQEDERSEVRRLSALLDDALKGVEAGTGRCRLVGPLGETVDLPPSVFYVLERVAEVMAHGDAITIVPVGQDLTTQQAANILNISRQHLVTLLDGGRIPYRKVGSHRRLDIQDVLAFRQERARQRRQALDSLAALSEEGEGYPELD</sequence>
<reference evidence="2 3" key="1">
    <citation type="journal article" date="2010" name="BMC Genomics">
        <title>Metabolic flexibility revealed in the genome of the cyst-forming alpha-1 proteobacterium Rhodospirillum centenum.</title>
        <authorList>
            <person name="Lu Y.K."/>
            <person name="Marden J."/>
            <person name="Han M."/>
            <person name="Swingley W.D."/>
            <person name="Mastrian S.D."/>
            <person name="Chowdhury S.R."/>
            <person name="Hao J."/>
            <person name="Helmy T."/>
            <person name="Kim S."/>
            <person name="Kurdoglu A.A."/>
            <person name="Matthies H.J."/>
            <person name="Rollo D."/>
            <person name="Stothard P."/>
            <person name="Blankenship R.E."/>
            <person name="Bauer C.E."/>
            <person name="Touchman J.W."/>
        </authorList>
    </citation>
    <scope>NUCLEOTIDE SEQUENCE [LARGE SCALE GENOMIC DNA]</scope>
    <source>
        <strain evidence="3">ATCC 51521 / SW</strain>
    </source>
</reference>
<dbReference type="InterPro" id="IPR009061">
    <property type="entry name" value="DNA-bd_dom_put_sf"/>
</dbReference>
<evidence type="ECO:0000259" key="1">
    <source>
        <dbReference type="Pfam" id="PF12728"/>
    </source>
</evidence>
<dbReference type="NCBIfam" id="TIGR01764">
    <property type="entry name" value="excise"/>
    <property type="match status" value="1"/>
</dbReference>
<proteinExistence type="predicted"/>
<dbReference type="OrthoDB" id="26212at2"/>
<feature type="domain" description="Helix-turn-helix" evidence="1">
    <location>
        <begin position="87"/>
        <end position="135"/>
    </location>
</feature>
<dbReference type="RefSeq" id="WP_012568654.1">
    <property type="nucleotide sequence ID" value="NC_011420.2"/>
</dbReference>
<dbReference type="GO" id="GO:0003677">
    <property type="term" value="F:DNA binding"/>
    <property type="evidence" value="ECO:0007669"/>
    <property type="project" value="InterPro"/>
</dbReference>
<keyword evidence="3" id="KW-1185">Reference proteome</keyword>
<dbReference type="eggNOG" id="COG3311">
    <property type="taxonomic scope" value="Bacteria"/>
</dbReference>
<dbReference type="InterPro" id="IPR041657">
    <property type="entry name" value="HTH_17"/>
</dbReference>
<evidence type="ECO:0000313" key="3">
    <source>
        <dbReference type="Proteomes" id="UP000001591"/>
    </source>
</evidence>
<dbReference type="InterPro" id="IPR010093">
    <property type="entry name" value="SinI_DNA-bd"/>
</dbReference>
<dbReference type="EMBL" id="CP000613">
    <property type="protein sequence ID" value="ACJ00876.1"/>
    <property type="molecule type" value="Genomic_DNA"/>
</dbReference>
<accession>B6IX52</accession>
<dbReference type="SUPFAM" id="SSF46955">
    <property type="entry name" value="Putative DNA-binding domain"/>
    <property type="match status" value="1"/>
</dbReference>
<dbReference type="HOGENOM" id="CLU_106726_1_0_5"/>
<dbReference type="STRING" id="414684.RC1_3519"/>
<dbReference type="Proteomes" id="UP000001591">
    <property type="component" value="Chromosome"/>
</dbReference>
<organism evidence="2 3">
    <name type="scientific">Rhodospirillum centenum (strain ATCC 51521 / SW)</name>
    <dbReference type="NCBI Taxonomy" id="414684"/>
    <lineage>
        <taxon>Bacteria</taxon>
        <taxon>Pseudomonadati</taxon>
        <taxon>Pseudomonadota</taxon>
        <taxon>Alphaproteobacteria</taxon>
        <taxon>Rhodospirillales</taxon>
        <taxon>Rhodospirillaceae</taxon>
        <taxon>Rhodospirillum</taxon>
    </lineage>
</organism>
<dbReference type="Pfam" id="PF12728">
    <property type="entry name" value="HTH_17"/>
    <property type="match status" value="1"/>
</dbReference>